<comment type="caution">
    <text evidence="2">The sequence shown here is derived from an EMBL/GenBank/DDBJ whole genome shotgun (WGS) entry which is preliminary data.</text>
</comment>
<dbReference type="OrthoDB" id="7859418at2"/>
<name>A0A3L9Y0H5_9RHOB</name>
<dbReference type="RefSeq" id="WP_121897841.1">
    <property type="nucleotide sequence ID" value="NZ_CP159473.1"/>
</dbReference>
<protein>
    <submittedName>
        <fullName evidence="2">DUF4345 domain-containing protein</fullName>
    </submittedName>
</protein>
<feature type="transmembrane region" description="Helical" evidence="1">
    <location>
        <begin position="51"/>
        <end position="69"/>
    </location>
</feature>
<organism evidence="2 3">
    <name type="scientific">Rhodophyticola porphyridii</name>
    <dbReference type="NCBI Taxonomy" id="1852017"/>
    <lineage>
        <taxon>Bacteria</taxon>
        <taxon>Pseudomonadati</taxon>
        <taxon>Pseudomonadota</taxon>
        <taxon>Alphaproteobacteria</taxon>
        <taxon>Rhodobacterales</taxon>
        <taxon>Roseobacteraceae</taxon>
        <taxon>Rhodophyticola</taxon>
    </lineage>
</organism>
<gene>
    <name evidence="2" type="ORF">D9R08_09670</name>
</gene>
<feature type="transmembrane region" description="Helical" evidence="1">
    <location>
        <begin position="12"/>
        <end position="30"/>
    </location>
</feature>
<dbReference type="Proteomes" id="UP000281343">
    <property type="component" value="Unassembled WGS sequence"/>
</dbReference>
<proteinExistence type="predicted"/>
<accession>A0A3L9Y0H5</accession>
<dbReference type="AlphaFoldDB" id="A0A3L9Y0H5"/>
<keyword evidence="3" id="KW-1185">Reference proteome</keyword>
<evidence type="ECO:0000313" key="2">
    <source>
        <dbReference type="EMBL" id="RMA42361.1"/>
    </source>
</evidence>
<dbReference type="InterPro" id="IPR025597">
    <property type="entry name" value="DUF4345"/>
</dbReference>
<feature type="transmembrane region" description="Helical" evidence="1">
    <location>
        <begin position="75"/>
        <end position="94"/>
    </location>
</feature>
<evidence type="ECO:0000313" key="3">
    <source>
        <dbReference type="Proteomes" id="UP000281343"/>
    </source>
</evidence>
<keyword evidence="1" id="KW-1133">Transmembrane helix</keyword>
<dbReference type="EMBL" id="RCNT01000004">
    <property type="protein sequence ID" value="RMA42361.1"/>
    <property type="molecule type" value="Genomic_DNA"/>
</dbReference>
<keyword evidence="1" id="KW-0472">Membrane</keyword>
<dbReference type="Pfam" id="PF14248">
    <property type="entry name" value="DUF4345"/>
    <property type="match status" value="1"/>
</dbReference>
<sequence length="122" mass="12862">MLGALTTVDIVNMLVAFLTIGLGLTGWLAPRWTMDLLDMRAGPSNMAYTEISAASGCLFVGLAGGALLLNEPLGWLVMGFAYAGAAIGRITSIFRDDAGSRQSWTFFGCEASLAAWLVLANI</sequence>
<reference evidence="2 3" key="1">
    <citation type="submission" date="2018-10" db="EMBL/GenBank/DDBJ databases">
        <authorList>
            <person name="Jung H.S."/>
            <person name="Jeon C.O."/>
        </authorList>
    </citation>
    <scope>NUCLEOTIDE SEQUENCE [LARGE SCALE GENOMIC DNA]</scope>
    <source>
        <strain evidence="2 3">MA-7-27</strain>
    </source>
</reference>
<keyword evidence="1" id="KW-0812">Transmembrane</keyword>
<evidence type="ECO:0000256" key="1">
    <source>
        <dbReference type="SAM" id="Phobius"/>
    </source>
</evidence>